<evidence type="ECO:0000313" key="10">
    <source>
        <dbReference type="EMBL" id="EPR78925.1"/>
    </source>
</evidence>
<evidence type="ECO:0000259" key="9">
    <source>
        <dbReference type="Pfam" id="PF01261"/>
    </source>
</evidence>
<dbReference type="GO" id="GO:0006284">
    <property type="term" value="P:base-excision repair"/>
    <property type="evidence" value="ECO:0007669"/>
    <property type="project" value="TreeGrafter"/>
</dbReference>
<dbReference type="PANTHER" id="PTHR21445:SF0">
    <property type="entry name" value="APURINIC-APYRIMIDINIC ENDONUCLEASE"/>
    <property type="match status" value="1"/>
</dbReference>
<dbReference type="SUPFAM" id="SSF51658">
    <property type="entry name" value="Xylose isomerase-like"/>
    <property type="match status" value="2"/>
</dbReference>
<dbReference type="InParanoid" id="S7W7T2"/>
<name>S7W7T2_SPRLO</name>
<evidence type="ECO:0000256" key="2">
    <source>
        <dbReference type="ARBA" id="ARBA00005340"/>
    </source>
</evidence>
<dbReference type="GO" id="GO:0008081">
    <property type="term" value="F:phosphoric diester hydrolase activity"/>
    <property type="evidence" value="ECO:0007669"/>
    <property type="project" value="TreeGrafter"/>
</dbReference>
<evidence type="ECO:0000256" key="1">
    <source>
        <dbReference type="ARBA" id="ARBA00001947"/>
    </source>
</evidence>
<evidence type="ECO:0000256" key="4">
    <source>
        <dbReference type="ARBA" id="ARBA00022763"/>
    </source>
</evidence>
<accession>S7W7T2</accession>
<keyword evidence="3" id="KW-0479">Metal-binding</keyword>
<dbReference type="GO" id="GO:0008270">
    <property type="term" value="F:zinc ion binding"/>
    <property type="evidence" value="ECO:0007669"/>
    <property type="project" value="InterPro"/>
</dbReference>
<dbReference type="Pfam" id="PF01261">
    <property type="entry name" value="AP_endonuc_2"/>
    <property type="match status" value="1"/>
</dbReference>
<dbReference type="PROSITE" id="PS00730">
    <property type="entry name" value="AP_NUCLEASE_F2_2"/>
    <property type="match status" value="1"/>
</dbReference>
<dbReference type="GO" id="GO:0003906">
    <property type="term" value="F:DNA-(apurinic or apyrimidinic site) endonuclease activity"/>
    <property type="evidence" value="ECO:0007669"/>
    <property type="project" value="TreeGrafter"/>
</dbReference>
<dbReference type="VEuPathDB" id="MicrosporidiaDB:SLOPH_132"/>
<comment type="cofactor">
    <cofactor evidence="1">
        <name>Zn(2+)</name>
        <dbReference type="ChEBI" id="CHEBI:29105"/>
    </cofactor>
</comment>
<dbReference type="HOGENOM" id="CLU_025885_0_1_1"/>
<dbReference type="GO" id="GO:0003677">
    <property type="term" value="F:DNA binding"/>
    <property type="evidence" value="ECO:0007669"/>
    <property type="project" value="InterPro"/>
</dbReference>
<feature type="region of interest" description="Disordered" evidence="8">
    <location>
        <begin position="193"/>
        <end position="214"/>
    </location>
</feature>
<keyword evidence="10" id="KW-0255">Endonuclease</keyword>
<dbReference type="EMBL" id="ATCN01000479">
    <property type="protein sequence ID" value="EPR78925.1"/>
    <property type="molecule type" value="Genomic_DNA"/>
</dbReference>
<dbReference type="Gene3D" id="3.20.20.150">
    <property type="entry name" value="Divalent-metal-dependent TIM barrel enzymes"/>
    <property type="match status" value="1"/>
</dbReference>
<dbReference type="PROSITE" id="PS51432">
    <property type="entry name" value="AP_NUCLEASE_F2_4"/>
    <property type="match status" value="1"/>
</dbReference>
<keyword evidence="5" id="KW-0378">Hydrolase</keyword>
<dbReference type="STRING" id="1358809.S7W7T2"/>
<reference evidence="11" key="1">
    <citation type="journal article" date="2013" name="PLoS Genet.">
        <title>The genome of Spraguea lophii and the basis of host-microsporidian interactions.</title>
        <authorList>
            <person name="Campbell S.E."/>
            <person name="Williams T.A."/>
            <person name="Yousuf A."/>
            <person name="Soanes D.M."/>
            <person name="Paszkiewicz K.H."/>
            <person name="Williams B.A.P."/>
        </authorList>
    </citation>
    <scope>NUCLEOTIDE SEQUENCE [LARGE SCALE GENOMIC DNA]</scope>
    <source>
        <strain evidence="11">42_110</strain>
    </source>
</reference>
<evidence type="ECO:0000256" key="6">
    <source>
        <dbReference type="ARBA" id="ARBA00022833"/>
    </source>
</evidence>
<dbReference type="AlphaFoldDB" id="S7W7T2"/>
<dbReference type="GO" id="GO:0005739">
    <property type="term" value="C:mitochondrion"/>
    <property type="evidence" value="ECO:0007669"/>
    <property type="project" value="TreeGrafter"/>
</dbReference>
<dbReference type="Proteomes" id="UP000014978">
    <property type="component" value="Unassembled WGS sequence"/>
</dbReference>
<dbReference type="InterPro" id="IPR001719">
    <property type="entry name" value="AP_endonuc_2"/>
</dbReference>
<feature type="region of interest" description="Disordered" evidence="8">
    <location>
        <begin position="73"/>
        <end position="105"/>
    </location>
</feature>
<dbReference type="HAMAP" id="MF_00152">
    <property type="entry name" value="Nfo"/>
    <property type="match status" value="1"/>
</dbReference>
<sequence>MKKLLLGAHLSIAKGLGNVHKQMYDINADCCAIFLKNQRRYESKPYNPVDVEKYKHNHKEFILNRYVSSDNKEKCGNGDMGNSDNDDRGNNSISNKDNNTTHTNNININNKYTVIDNIILPHGSYLINMASSDDSIRKKSYECLLDDMNRCKELNIKYYNLHPGSDTQKNGIRAYELVADMINKVLKETDDNINSNVNSDKSNDNNNTYIDNTNNTYKDNKPVILIENMAGQGNVLGNTFEGIKRIIDLVEDKSRIGVCLDTCHLYGAGYNISNKNTIYDGNRNCNRNRNDDDNKNITDNTDTITDKRNKYYGNFGRILDKFNNIIGIEYLKGMHINDSKEECNSRKDRHESIGKGKIGIETFRELVNDSRCRGIPLVLETPDNSKYKEEVEMLRNMAEW</sequence>
<dbReference type="PROSITE" id="PS00731">
    <property type="entry name" value="AP_NUCLEASE_F2_3"/>
    <property type="match status" value="1"/>
</dbReference>
<comment type="caution">
    <text evidence="10">The sequence shown here is derived from an EMBL/GenBank/DDBJ whole genome shotgun (WGS) entry which is preliminary data.</text>
</comment>
<dbReference type="SMART" id="SM00518">
    <property type="entry name" value="AP2Ec"/>
    <property type="match status" value="1"/>
</dbReference>
<evidence type="ECO:0000313" key="11">
    <source>
        <dbReference type="Proteomes" id="UP000014978"/>
    </source>
</evidence>
<feature type="domain" description="Xylose isomerase-like TIM barrel" evidence="9">
    <location>
        <begin position="119"/>
        <end position="396"/>
    </location>
</feature>
<feature type="compositionally biased region" description="Low complexity" evidence="8">
    <location>
        <begin position="90"/>
        <end position="105"/>
    </location>
</feature>
<dbReference type="InterPro" id="IPR036237">
    <property type="entry name" value="Xyl_isomerase-like_sf"/>
</dbReference>
<protein>
    <submittedName>
        <fullName evidence="10">Apurinic/apyrimidinic endonuclease Apn1</fullName>
    </submittedName>
</protein>
<evidence type="ECO:0000256" key="3">
    <source>
        <dbReference type="ARBA" id="ARBA00022723"/>
    </source>
</evidence>
<dbReference type="PANTHER" id="PTHR21445">
    <property type="entry name" value="ENDONUCLEASE IV ENDODEOXYRIBONUCLEASE IV"/>
    <property type="match status" value="1"/>
</dbReference>
<keyword evidence="10" id="KW-0540">Nuclease</keyword>
<keyword evidence="4" id="KW-0227">DNA damage</keyword>
<keyword evidence="11" id="KW-1185">Reference proteome</keyword>
<dbReference type="CDD" id="cd00019">
    <property type="entry name" value="AP2Ec"/>
    <property type="match status" value="1"/>
</dbReference>
<dbReference type="OrthoDB" id="7663182at2759"/>
<keyword evidence="6" id="KW-0862">Zinc</keyword>
<gene>
    <name evidence="10" type="ORF">SLOPH_132</name>
</gene>
<comment type="similarity">
    <text evidence="2">Belongs to the AP endonuclease 2 family.</text>
</comment>
<dbReference type="InterPro" id="IPR018246">
    <property type="entry name" value="AP_endonuc_F2_Zn_BS"/>
</dbReference>
<dbReference type="InterPro" id="IPR013022">
    <property type="entry name" value="Xyl_isomerase-like_TIM-brl"/>
</dbReference>
<dbReference type="PROSITE" id="PS00729">
    <property type="entry name" value="AP_NUCLEASE_F2_1"/>
    <property type="match status" value="1"/>
</dbReference>
<dbReference type="GO" id="GO:0005634">
    <property type="term" value="C:nucleus"/>
    <property type="evidence" value="ECO:0007669"/>
    <property type="project" value="TreeGrafter"/>
</dbReference>
<dbReference type="FunCoup" id="S7W7T2">
    <property type="interactions" value="74"/>
</dbReference>
<dbReference type="OMA" id="VMDHTEY"/>
<proteinExistence type="inferred from homology"/>
<organism evidence="10 11">
    <name type="scientific">Spraguea lophii (strain 42_110)</name>
    <name type="common">Microsporidian parasite</name>
    <dbReference type="NCBI Taxonomy" id="1358809"/>
    <lineage>
        <taxon>Eukaryota</taxon>
        <taxon>Fungi</taxon>
        <taxon>Fungi incertae sedis</taxon>
        <taxon>Microsporidia</taxon>
        <taxon>Spragueidae</taxon>
        <taxon>Spraguea</taxon>
    </lineage>
</organism>
<evidence type="ECO:0000256" key="7">
    <source>
        <dbReference type="ARBA" id="ARBA00023204"/>
    </source>
</evidence>
<evidence type="ECO:0000256" key="8">
    <source>
        <dbReference type="SAM" id="MobiDB-lite"/>
    </source>
</evidence>
<evidence type="ECO:0000256" key="5">
    <source>
        <dbReference type="ARBA" id="ARBA00022801"/>
    </source>
</evidence>
<keyword evidence="7" id="KW-0234">DNA repair</keyword>